<reference evidence="2" key="1">
    <citation type="journal article" date="2017" name="Genome Biol.">
        <title>Comparative genomics reveals high biological diversity and specific adaptations in the industrially and medically important fungal genus Aspergillus.</title>
        <authorList>
            <person name="de Vries R.P."/>
            <person name="Riley R."/>
            <person name="Wiebenga A."/>
            <person name="Aguilar-Osorio G."/>
            <person name="Amillis S."/>
            <person name="Uchima C.A."/>
            <person name="Anderluh G."/>
            <person name="Asadollahi M."/>
            <person name="Askin M."/>
            <person name="Barry K."/>
            <person name="Battaglia E."/>
            <person name="Bayram O."/>
            <person name="Benocci T."/>
            <person name="Braus-Stromeyer S.A."/>
            <person name="Caldana C."/>
            <person name="Canovas D."/>
            <person name="Cerqueira G.C."/>
            <person name="Chen F."/>
            <person name="Chen W."/>
            <person name="Choi C."/>
            <person name="Clum A."/>
            <person name="Dos Santos R.A."/>
            <person name="Damasio A.R."/>
            <person name="Diallinas G."/>
            <person name="Emri T."/>
            <person name="Fekete E."/>
            <person name="Flipphi M."/>
            <person name="Freyberg S."/>
            <person name="Gallo A."/>
            <person name="Gournas C."/>
            <person name="Habgood R."/>
            <person name="Hainaut M."/>
            <person name="Harispe M.L."/>
            <person name="Henrissat B."/>
            <person name="Hilden K.S."/>
            <person name="Hope R."/>
            <person name="Hossain A."/>
            <person name="Karabika E."/>
            <person name="Karaffa L."/>
            <person name="Karanyi Z."/>
            <person name="Krasevec N."/>
            <person name="Kuo A."/>
            <person name="Kusch H."/>
            <person name="LaButti K."/>
            <person name="Lagendijk E.L."/>
            <person name="Lapidus A."/>
            <person name="Levasseur A."/>
            <person name="Lindquist E."/>
            <person name="Lipzen A."/>
            <person name="Logrieco A.F."/>
            <person name="MacCabe A."/>
            <person name="Maekelae M.R."/>
            <person name="Malavazi I."/>
            <person name="Melin P."/>
            <person name="Meyer V."/>
            <person name="Mielnichuk N."/>
            <person name="Miskei M."/>
            <person name="Molnar A.P."/>
            <person name="Mule G."/>
            <person name="Ngan C.Y."/>
            <person name="Orejas M."/>
            <person name="Orosz E."/>
            <person name="Ouedraogo J.P."/>
            <person name="Overkamp K.M."/>
            <person name="Park H.-S."/>
            <person name="Perrone G."/>
            <person name="Piumi F."/>
            <person name="Punt P.J."/>
            <person name="Ram A.F."/>
            <person name="Ramon A."/>
            <person name="Rauscher S."/>
            <person name="Record E."/>
            <person name="Riano-Pachon D.M."/>
            <person name="Robert V."/>
            <person name="Roehrig J."/>
            <person name="Ruller R."/>
            <person name="Salamov A."/>
            <person name="Salih N.S."/>
            <person name="Samson R.A."/>
            <person name="Sandor E."/>
            <person name="Sanguinetti M."/>
            <person name="Schuetze T."/>
            <person name="Sepcic K."/>
            <person name="Shelest E."/>
            <person name="Sherlock G."/>
            <person name="Sophianopoulou V."/>
            <person name="Squina F.M."/>
            <person name="Sun H."/>
            <person name="Susca A."/>
            <person name="Todd R.B."/>
            <person name="Tsang A."/>
            <person name="Unkles S.E."/>
            <person name="van de Wiele N."/>
            <person name="van Rossen-Uffink D."/>
            <person name="Oliveira J.V."/>
            <person name="Vesth T.C."/>
            <person name="Visser J."/>
            <person name="Yu J.-H."/>
            <person name="Zhou M."/>
            <person name="Andersen M.R."/>
            <person name="Archer D.B."/>
            <person name="Baker S.E."/>
            <person name="Benoit I."/>
            <person name="Brakhage A.A."/>
            <person name="Braus G.H."/>
            <person name="Fischer R."/>
            <person name="Frisvad J.C."/>
            <person name="Goldman G.H."/>
            <person name="Houbraken J."/>
            <person name="Oakley B."/>
            <person name="Pocsi I."/>
            <person name="Scazzocchio C."/>
            <person name="Seiboth B."/>
            <person name="vanKuyk P.A."/>
            <person name="Wortman J."/>
            <person name="Dyer P.S."/>
            <person name="Grigoriev I.V."/>
        </authorList>
    </citation>
    <scope>NUCLEOTIDE SEQUENCE [LARGE SCALE GENOMIC DNA]</scope>
    <source>
        <strain evidence="2">ITEM 5010</strain>
    </source>
</reference>
<protein>
    <submittedName>
        <fullName evidence="1">Uncharacterized protein</fullName>
    </submittedName>
</protein>
<dbReference type="EMBL" id="KV907516">
    <property type="protein sequence ID" value="OOF90586.1"/>
    <property type="molecule type" value="Genomic_DNA"/>
</dbReference>
<proteinExistence type="predicted"/>
<organism evidence="1 2">
    <name type="scientific">Aspergillus carbonarius (strain ITEM 5010)</name>
    <dbReference type="NCBI Taxonomy" id="602072"/>
    <lineage>
        <taxon>Eukaryota</taxon>
        <taxon>Fungi</taxon>
        <taxon>Dikarya</taxon>
        <taxon>Ascomycota</taxon>
        <taxon>Pezizomycotina</taxon>
        <taxon>Eurotiomycetes</taxon>
        <taxon>Eurotiomycetidae</taxon>
        <taxon>Eurotiales</taxon>
        <taxon>Aspergillaceae</taxon>
        <taxon>Aspergillus</taxon>
        <taxon>Aspergillus subgen. Circumdati</taxon>
    </lineage>
</organism>
<dbReference type="Proteomes" id="UP000188318">
    <property type="component" value="Unassembled WGS sequence"/>
</dbReference>
<dbReference type="VEuPathDB" id="FungiDB:ASPCADRAFT_211917"/>
<name>A0A1R3R7Y0_ASPC5</name>
<evidence type="ECO:0000313" key="1">
    <source>
        <dbReference type="EMBL" id="OOF90586.1"/>
    </source>
</evidence>
<feature type="non-terminal residue" evidence="1">
    <location>
        <position position="61"/>
    </location>
</feature>
<dbReference type="AlphaFoldDB" id="A0A1R3R7Y0"/>
<sequence>MTVETKIPSAVTQDNDQGEQTLPAAVIILEECRPRDSTGSYQAFAAWDQFRHSPKAAYSAL</sequence>
<evidence type="ECO:0000313" key="2">
    <source>
        <dbReference type="Proteomes" id="UP000188318"/>
    </source>
</evidence>
<keyword evidence="2" id="KW-1185">Reference proteome</keyword>
<gene>
    <name evidence="1" type="ORF">ASPCADRAFT_211917</name>
</gene>
<accession>A0A1R3R7Y0</accession>